<evidence type="ECO:0000313" key="2">
    <source>
        <dbReference type="Proteomes" id="UP000019478"/>
    </source>
</evidence>
<dbReference type="GeneID" id="19173100"/>
<name>W9XKM1_9EURO</name>
<proteinExistence type="predicted"/>
<keyword evidence="2" id="KW-1185">Reference proteome</keyword>
<evidence type="ECO:0008006" key="3">
    <source>
        <dbReference type="Google" id="ProtNLM"/>
    </source>
</evidence>
<sequence>MHQDQIPWDPSAFSLPPNDYIAHLVQVTDYHINRIGNCSVFDPTVFLEKLARTSSRSPPEASELWQVEQLSVIALGKLLLERGVTSLGPPGVREFLHGIKKLPPGIFLHQEPITAIETLCLLAIYAQAVDMHRVAYLYVRTISHHGRSHSLANDVDFRWEKHPALLVATKWTEAQQDGIFRPISTPLD</sequence>
<gene>
    <name evidence="1" type="ORF">A1O3_09014</name>
</gene>
<dbReference type="RefSeq" id="XP_007737300.1">
    <property type="nucleotide sequence ID" value="XM_007739110.1"/>
</dbReference>
<reference evidence="1 2" key="1">
    <citation type="submission" date="2013-03" db="EMBL/GenBank/DDBJ databases">
        <title>The Genome Sequence of Capronia epimyces CBS 606.96.</title>
        <authorList>
            <consortium name="The Broad Institute Genomics Platform"/>
            <person name="Cuomo C."/>
            <person name="de Hoog S."/>
            <person name="Gorbushina A."/>
            <person name="Walker B."/>
            <person name="Young S.K."/>
            <person name="Zeng Q."/>
            <person name="Gargeya S."/>
            <person name="Fitzgerald M."/>
            <person name="Haas B."/>
            <person name="Abouelleil A."/>
            <person name="Allen A.W."/>
            <person name="Alvarado L."/>
            <person name="Arachchi H.M."/>
            <person name="Berlin A.M."/>
            <person name="Chapman S.B."/>
            <person name="Gainer-Dewar J."/>
            <person name="Goldberg J."/>
            <person name="Griggs A."/>
            <person name="Gujja S."/>
            <person name="Hansen M."/>
            <person name="Howarth C."/>
            <person name="Imamovic A."/>
            <person name="Ireland A."/>
            <person name="Larimer J."/>
            <person name="McCowan C."/>
            <person name="Murphy C."/>
            <person name="Pearson M."/>
            <person name="Poon T.W."/>
            <person name="Priest M."/>
            <person name="Roberts A."/>
            <person name="Saif S."/>
            <person name="Shea T."/>
            <person name="Sisk P."/>
            <person name="Sykes S."/>
            <person name="Wortman J."/>
            <person name="Nusbaum C."/>
            <person name="Birren B."/>
        </authorList>
    </citation>
    <scope>NUCLEOTIDE SEQUENCE [LARGE SCALE GENOMIC DNA]</scope>
    <source>
        <strain evidence="1 2">CBS 606.96</strain>
    </source>
</reference>
<dbReference type="AlphaFoldDB" id="W9XKM1"/>
<evidence type="ECO:0000313" key="1">
    <source>
        <dbReference type="EMBL" id="EXJ77855.1"/>
    </source>
</evidence>
<dbReference type="HOGENOM" id="CLU_1440873_0_0_1"/>
<accession>W9XKM1</accession>
<organism evidence="1 2">
    <name type="scientific">Capronia epimyces CBS 606.96</name>
    <dbReference type="NCBI Taxonomy" id="1182542"/>
    <lineage>
        <taxon>Eukaryota</taxon>
        <taxon>Fungi</taxon>
        <taxon>Dikarya</taxon>
        <taxon>Ascomycota</taxon>
        <taxon>Pezizomycotina</taxon>
        <taxon>Eurotiomycetes</taxon>
        <taxon>Chaetothyriomycetidae</taxon>
        <taxon>Chaetothyriales</taxon>
        <taxon>Herpotrichiellaceae</taxon>
        <taxon>Capronia</taxon>
    </lineage>
</organism>
<comment type="caution">
    <text evidence="1">The sequence shown here is derived from an EMBL/GenBank/DDBJ whole genome shotgun (WGS) entry which is preliminary data.</text>
</comment>
<dbReference type="OrthoDB" id="3266505at2759"/>
<protein>
    <recommendedName>
        <fullName evidence="3">Transcription factor domain-containing protein</fullName>
    </recommendedName>
</protein>
<dbReference type="eggNOG" id="ENOG502TDWG">
    <property type="taxonomic scope" value="Eukaryota"/>
</dbReference>
<dbReference type="Proteomes" id="UP000019478">
    <property type="component" value="Unassembled WGS sequence"/>
</dbReference>
<dbReference type="EMBL" id="AMGY01000009">
    <property type="protein sequence ID" value="EXJ77855.1"/>
    <property type="molecule type" value="Genomic_DNA"/>
</dbReference>